<proteinExistence type="predicted"/>
<accession>A0A482XBM6</accession>
<dbReference type="InParanoid" id="A0A482XBM6"/>
<gene>
    <name evidence="1" type="ORF">LSTR_LSTR001277</name>
</gene>
<sequence>MVYGSVISVASAKGTSDPNSTRKSCFDVGANTKPHKKCEDKKSSPSQHGAWGPIFKNKDNFVNMHFC</sequence>
<protein>
    <submittedName>
        <fullName evidence="1">Uncharacterized protein</fullName>
    </submittedName>
</protein>
<dbReference type="EMBL" id="QKKF02013261">
    <property type="protein sequence ID" value="RZF43099.1"/>
    <property type="molecule type" value="Genomic_DNA"/>
</dbReference>
<evidence type="ECO:0000313" key="2">
    <source>
        <dbReference type="Proteomes" id="UP000291343"/>
    </source>
</evidence>
<reference evidence="1 2" key="1">
    <citation type="journal article" date="2017" name="Gigascience">
        <title>Genome sequence of the small brown planthopper, Laodelphax striatellus.</title>
        <authorList>
            <person name="Zhu J."/>
            <person name="Jiang F."/>
            <person name="Wang X."/>
            <person name="Yang P."/>
            <person name="Bao Y."/>
            <person name="Zhao W."/>
            <person name="Wang W."/>
            <person name="Lu H."/>
            <person name="Wang Q."/>
            <person name="Cui N."/>
            <person name="Li J."/>
            <person name="Chen X."/>
            <person name="Luo L."/>
            <person name="Yu J."/>
            <person name="Kang L."/>
            <person name="Cui F."/>
        </authorList>
    </citation>
    <scope>NUCLEOTIDE SEQUENCE [LARGE SCALE GENOMIC DNA]</scope>
    <source>
        <strain evidence="1">Lst14</strain>
    </source>
</reference>
<dbReference type="AlphaFoldDB" id="A0A482XBM6"/>
<evidence type="ECO:0000313" key="1">
    <source>
        <dbReference type="EMBL" id="RZF43099.1"/>
    </source>
</evidence>
<comment type="caution">
    <text evidence="1">The sequence shown here is derived from an EMBL/GenBank/DDBJ whole genome shotgun (WGS) entry which is preliminary data.</text>
</comment>
<name>A0A482XBM6_LAOST</name>
<dbReference type="OrthoDB" id="8196572at2759"/>
<organism evidence="1 2">
    <name type="scientific">Laodelphax striatellus</name>
    <name type="common">Small brown planthopper</name>
    <name type="synonym">Delphax striatella</name>
    <dbReference type="NCBI Taxonomy" id="195883"/>
    <lineage>
        <taxon>Eukaryota</taxon>
        <taxon>Metazoa</taxon>
        <taxon>Ecdysozoa</taxon>
        <taxon>Arthropoda</taxon>
        <taxon>Hexapoda</taxon>
        <taxon>Insecta</taxon>
        <taxon>Pterygota</taxon>
        <taxon>Neoptera</taxon>
        <taxon>Paraneoptera</taxon>
        <taxon>Hemiptera</taxon>
        <taxon>Auchenorrhyncha</taxon>
        <taxon>Fulgoroidea</taxon>
        <taxon>Delphacidae</taxon>
        <taxon>Criomorphinae</taxon>
        <taxon>Laodelphax</taxon>
    </lineage>
</organism>
<dbReference type="Proteomes" id="UP000291343">
    <property type="component" value="Unassembled WGS sequence"/>
</dbReference>
<keyword evidence="2" id="KW-1185">Reference proteome</keyword>